<proteinExistence type="predicted"/>
<keyword evidence="2" id="KW-1185">Reference proteome</keyword>
<protein>
    <submittedName>
        <fullName evidence="1">Uncharacterized protein</fullName>
    </submittedName>
</protein>
<organism evidence="1 2">
    <name type="scientific">Brachionus plicatilis</name>
    <name type="common">Marine rotifer</name>
    <name type="synonym">Brachionus muelleri</name>
    <dbReference type="NCBI Taxonomy" id="10195"/>
    <lineage>
        <taxon>Eukaryota</taxon>
        <taxon>Metazoa</taxon>
        <taxon>Spiralia</taxon>
        <taxon>Gnathifera</taxon>
        <taxon>Rotifera</taxon>
        <taxon>Eurotatoria</taxon>
        <taxon>Monogononta</taxon>
        <taxon>Pseudotrocha</taxon>
        <taxon>Ploima</taxon>
        <taxon>Brachionidae</taxon>
        <taxon>Brachionus</taxon>
    </lineage>
</organism>
<sequence length="87" mass="10508">MNYCLLQAIKYLYSKIRNLNSPRNDFNMTYEQNKSQNLWAKNIFLNIFKRSQIFLIANLNILFSMPKLFNIQIIKFVQKSRGCLFDY</sequence>
<comment type="caution">
    <text evidence="1">The sequence shown here is derived from an EMBL/GenBank/DDBJ whole genome shotgun (WGS) entry which is preliminary data.</text>
</comment>
<gene>
    <name evidence="1" type="ORF">BpHYR1_054375</name>
</gene>
<accession>A0A3M7PBY7</accession>
<reference evidence="1 2" key="1">
    <citation type="journal article" date="2018" name="Sci. Rep.">
        <title>Genomic signatures of local adaptation to the degree of environmental predictability in rotifers.</title>
        <authorList>
            <person name="Franch-Gras L."/>
            <person name="Hahn C."/>
            <person name="Garcia-Roger E.M."/>
            <person name="Carmona M.J."/>
            <person name="Serra M."/>
            <person name="Gomez A."/>
        </authorList>
    </citation>
    <scope>NUCLEOTIDE SEQUENCE [LARGE SCALE GENOMIC DNA]</scope>
    <source>
        <strain evidence="1">HYR1</strain>
    </source>
</reference>
<evidence type="ECO:0000313" key="2">
    <source>
        <dbReference type="Proteomes" id="UP000276133"/>
    </source>
</evidence>
<evidence type="ECO:0000313" key="1">
    <source>
        <dbReference type="EMBL" id="RMZ96625.1"/>
    </source>
</evidence>
<dbReference type="Proteomes" id="UP000276133">
    <property type="component" value="Unassembled WGS sequence"/>
</dbReference>
<dbReference type="AlphaFoldDB" id="A0A3M7PBY7"/>
<dbReference type="EMBL" id="REGN01012016">
    <property type="protein sequence ID" value="RMZ96625.1"/>
    <property type="molecule type" value="Genomic_DNA"/>
</dbReference>
<name>A0A3M7PBY7_BRAPC</name>